<organism evidence="4 5">
    <name type="scientific">Paenibacillus whitsoniae</name>
    <dbReference type="NCBI Taxonomy" id="2496558"/>
    <lineage>
        <taxon>Bacteria</taxon>
        <taxon>Bacillati</taxon>
        <taxon>Bacillota</taxon>
        <taxon>Bacilli</taxon>
        <taxon>Bacillales</taxon>
        <taxon>Paenibacillaceae</taxon>
        <taxon>Paenibacillus</taxon>
    </lineage>
</organism>
<dbReference type="InterPro" id="IPR004995">
    <property type="entry name" value="Spore_Ger"/>
</dbReference>
<dbReference type="RefSeq" id="WP_126143380.1">
    <property type="nucleotide sequence ID" value="NZ_RXHU01000068.1"/>
</dbReference>
<dbReference type="EMBL" id="RXHU01000068">
    <property type="protein sequence ID" value="RTE07005.1"/>
    <property type="molecule type" value="Genomic_DNA"/>
</dbReference>
<sequence length="508" mass="56270">MKAGLQESFLLSASLQHNVSWFKQQLGDSADIVYRQIEVGCYPDTNQVALFYIEGIVQSDVVNEHILQPLFLTQENGAYWEQDLCFHDLLYQAITVVELILSKNGGEALSALLSGSTVILADGYDEAIIAGTSGWDKRAIDEPQTQTVVRGPKESFTEDIRTNTSLLRRKIRSADLRLIPLQIGRYSRTEVIVAYIQGIADEQIVQQALSRLQAIDTDAVLESGPLEEYLEDSTYSPFPTIMNSERPDAVAAGMLEGQFAIIVEGTPFVLLAPVTFFNFLHSSEDYYQRYDIATFIRLIRYMSFLISMFLPSLYIAITTFHQEMLPTTLLISIAAQREGVPFPGLVEAFLMEITFEVLREAGVRMPRVIGSAISIVGALVLGQAAVQAGLVSAAMIIIVSFTAISNFVTPALNMAIAARLIRFGLMILAGTLGLFGIMAGCVAILIHLASLRSFGLPYLTPIAPLDLEKLKDTILRVPKWLARKRPFSTKNPVREQPYKKPSIHKRNS</sequence>
<dbReference type="AlphaFoldDB" id="A0A3S0BIV3"/>
<comment type="caution">
    <text evidence="4">The sequence shown here is derived from an EMBL/GenBank/DDBJ whole genome shotgun (WGS) entry which is preliminary data.</text>
</comment>
<evidence type="ECO:0000313" key="5">
    <source>
        <dbReference type="Proteomes" id="UP000276128"/>
    </source>
</evidence>
<dbReference type="PANTHER" id="PTHR22550:SF5">
    <property type="entry name" value="LEUCINE ZIPPER PROTEIN 4"/>
    <property type="match status" value="1"/>
</dbReference>
<protein>
    <submittedName>
        <fullName evidence="4">Spore germination protein</fullName>
    </submittedName>
</protein>
<keyword evidence="5" id="KW-1185">Reference proteome</keyword>
<proteinExistence type="inferred from homology"/>
<gene>
    <name evidence="4" type="ORF">EJQ19_21915</name>
</gene>
<feature type="transmembrane region" description="Helical" evidence="3">
    <location>
        <begin position="420"/>
        <end position="449"/>
    </location>
</feature>
<dbReference type="Proteomes" id="UP000276128">
    <property type="component" value="Unassembled WGS sequence"/>
</dbReference>
<name>A0A3S0BIV3_9BACL</name>
<dbReference type="PIRSF" id="PIRSF005690">
    <property type="entry name" value="GerBA"/>
    <property type="match status" value="1"/>
</dbReference>
<dbReference type="GO" id="GO:0009847">
    <property type="term" value="P:spore germination"/>
    <property type="evidence" value="ECO:0007669"/>
    <property type="project" value="InterPro"/>
</dbReference>
<keyword evidence="3" id="KW-1133">Transmembrane helix</keyword>
<evidence type="ECO:0000256" key="1">
    <source>
        <dbReference type="ARBA" id="ARBA00005278"/>
    </source>
</evidence>
<evidence type="ECO:0000256" key="2">
    <source>
        <dbReference type="ARBA" id="ARBA00023136"/>
    </source>
</evidence>
<reference evidence="4 5" key="1">
    <citation type="submission" date="2018-12" db="EMBL/GenBank/DDBJ databases">
        <title>Bacillus ochoae sp. nov., Paenibacillus whitsoniae sp. nov., Paenibacillus spiritus sp. nov. Isolated from the Mars Exploration Rover during spacecraft assembly.</title>
        <authorList>
            <person name="Seuylemezian A."/>
            <person name="Vaishampayan P."/>
        </authorList>
    </citation>
    <scope>NUCLEOTIDE SEQUENCE [LARGE SCALE GENOMIC DNA]</scope>
    <source>
        <strain evidence="4 5">MER 54</strain>
    </source>
</reference>
<evidence type="ECO:0000313" key="4">
    <source>
        <dbReference type="EMBL" id="RTE07005.1"/>
    </source>
</evidence>
<accession>A0A3S0BIV3</accession>
<dbReference type="Pfam" id="PF03323">
    <property type="entry name" value="GerA"/>
    <property type="match status" value="1"/>
</dbReference>
<dbReference type="GO" id="GO:0016020">
    <property type="term" value="C:membrane"/>
    <property type="evidence" value="ECO:0007669"/>
    <property type="project" value="InterPro"/>
</dbReference>
<comment type="similarity">
    <text evidence="1">Belongs to the GerABKA family.</text>
</comment>
<keyword evidence="2 3" id="KW-0472">Membrane</keyword>
<feature type="transmembrane region" description="Helical" evidence="3">
    <location>
        <begin position="301"/>
        <end position="320"/>
    </location>
</feature>
<evidence type="ECO:0000256" key="3">
    <source>
        <dbReference type="SAM" id="Phobius"/>
    </source>
</evidence>
<dbReference type="PANTHER" id="PTHR22550">
    <property type="entry name" value="SPORE GERMINATION PROTEIN"/>
    <property type="match status" value="1"/>
</dbReference>
<dbReference type="InterPro" id="IPR050768">
    <property type="entry name" value="UPF0353/GerABKA_families"/>
</dbReference>
<feature type="transmembrane region" description="Helical" evidence="3">
    <location>
        <begin position="390"/>
        <end position="408"/>
    </location>
</feature>
<dbReference type="OrthoDB" id="1726708at2"/>
<feature type="transmembrane region" description="Helical" evidence="3">
    <location>
        <begin position="259"/>
        <end position="280"/>
    </location>
</feature>
<keyword evidence="3" id="KW-0812">Transmembrane</keyword>